<dbReference type="Proteomes" id="UP000753724">
    <property type="component" value="Unassembled WGS sequence"/>
</dbReference>
<reference evidence="3" key="1">
    <citation type="submission" date="2020-01" db="EMBL/GenBank/DDBJ databases">
        <title>Sphingomonas sp. strain CSW-10.</title>
        <authorList>
            <person name="Chen W.-M."/>
        </authorList>
    </citation>
    <scope>NUCLEOTIDE SEQUENCE [LARGE SCALE GENOMIC DNA]</scope>
    <source>
        <strain evidence="3">FSY-8</strain>
    </source>
</reference>
<protein>
    <recommendedName>
        <fullName evidence="4">DUF2631 domain-containing protein</fullName>
    </recommendedName>
</protein>
<name>A0ABW9XAV3_9SPHN</name>
<dbReference type="RefSeq" id="WP_161716922.1">
    <property type="nucleotide sequence ID" value="NZ_JAAAPO010000001.1"/>
</dbReference>
<evidence type="ECO:0008006" key="4">
    <source>
        <dbReference type="Google" id="ProtNLM"/>
    </source>
</evidence>
<dbReference type="EMBL" id="JAAAPO010000001">
    <property type="protein sequence ID" value="NBC35676.1"/>
    <property type="molecule type" value="Genomic_DNA"/>
</dbReference>
<organism evidence="2 3">
    <name type="scientific">Novosphingobium ovatum</name>
    <dbReference type="NCBI Taxonomy" id="1908523"/>
    <lineage>
        <taxon>Bacteria</taxon>
        <taxon>Pseudomonadati</taxon>
        <taxon>Pseudomonadota</taxon>
        <taxon>Alphaproteobacteria</taxon>
        <taxon>Sphingomonadales</taxon>
        <taxon>Sphingomonadaceae</taxon>
        <taxon>Novosphingobium</taxon>
    </lineage>
</organism>
<feature type="transmembrane region" description="Helical" evidence="1">
    <location>
        <begin position="24"/>
        <end position="44"/>
    </location>
</feature>
<keyword evidence="1" id="KW-1133">Transmembrane helix</keyword>
<accession>A0ABW9XAV3</accession>
<keyword evidence="1" id="KW-0812">Transmembrane</keyword>
<keyword evidence="3" id="KW-1185">Reference proteome</keyword>
<evidence type="ECO:0000313" key="3">
    <source>
        <dbReference type="Proteomes" id="UP000753724"/>
    </source>
</evidence>
<keyword evidence="1" id="KW-0472">Membrane</keyword>
<gene>
    <name evidence="2" type="ORF">GTZ99_03800</name>
</gene>
<proteinExistence type="predicted"/>
<evidence type="ECO:0000313" key="2">
    <source>
        <dbReference type="EMBL" id="NBC35676.1"/>
    </source>
</evidence>
<sequence length="82" mass="9109">MTQRPTYWFPAKQYGWGWGPPTCWQGWGVMAAFAVVMAGNGVWLGRTHDQVTFLIVTALAVAGLIAICWAKGTPPRWRWGGD</sequence>
<comment type="caution">
    <text evidence="2">The sequence shown here is derived from an EMBL/GenBank/DDBJ whole genome shotgun (WGS) entry which is preliminary data.</text>
</comment>
<feature type="transmembrane region" description="Helical" evidence="1">
    <location>
        <begin position="51"/>
        <end position="72"/>
    </location>
</feature>
<evidence type="ECO:0000256" key="1">
    <source>
        <dbReference type="SAM" id="Phobius"/>
    </source>
</evidence>